<dbReference type="Pfam" id="PF01541">
    <property type="entry name" value="GIY-YIG"/>
    <property type="match status" value="1"/>
</dbReference>
<proteinExistence type="inferred from homology"/>
<protein>
    <submittedName>
        <fullName evidence="3">GIY-YIG nuclease family protein</fullName>
    </submittedName>
</protein>
<evidence type="ECO:0000313" key="3">
    <source>
        <dbReference type="EMBL" id="MFD1629031.1"/>
    </source>
</evidence>
<dbReference type="PANTHER" id="PTHR34477">
    <property type="entry name" value="UPF0213 PROTEIN YHBQ"/>
    <property type="match status" value="1"/>
</dbReference>
<organism evidence="3 4">
    <name type="scientific">Pseudopedobacter beijingensis</name>
    <dbReference type="NCBI Taxonomy" id="1207056"/>
    <lineage>
        <taxon>Bacteria</taxon>
        <taxon>Pseudomonadati</taxon>
        <taxon>Bacteroidota</taxon>
        <taxon>Sphingobacteriia</taxon>
        <taxon>Sphingobacteriales</taxon>
        <taxon>Sphingobacteriaceae</taxon>
        <taxon>Pseudopedobacter</taxon>
    </lineage>
</organism>
<comment type="caution">
    <text evidence="3">The sequence shown here is derived from an EMBL/GenBank/DDBJ whole genome shotgun (WGS) entry which is preliminary data.</text>
</comment>
<gene>
    <name evidence="3" type="ORF">ACFSAH_04035</name>
</gene>
<dbReference type="InterPro" id="IPR050190">
    <property type="entry name" value="UPF0213_domain"/>
</dbReference>
<dbReference type="EMBL" id="JBHUDG010000003">
    <property type="protein sequence ID" value="MFD1629031.1"/>
    <property type="molecule type" value="Genomic_DNA"/>
</dbReference>
<dbReference type="PROSITE" id="PS50164">
    <property type="entry name" value="GIY_YIG"/>
    <property type="match status" value="1"/>
</dbReference>
<dbReference type="RefSeq" id="WP_379661412.1">
    <property type="nucleotide sequence ID" value="NZ_JBHUDG010000003.1"/>
</dbReference>
<dbReference type="CDD" id="cd10456">
    <property type="entry name" value="GIY-YIG_UPF0213"/>
    <property type="match status" value="1"/>
</dbReference>
<name>A0ABW4IBQ7_9SPHI</name>
<evidence type="ECO:0000259" key="2">
    <source>
        <dbReference type="PROSITE" id="PS50164"/>
    </source>
</evidence>
<dbReference type="SUPFAM" id="SSF82771">
    <property type="entry name" value="GIY-YIG endonuclease"/>
    <property type="match status" value="1"/>
</dbReference>
<feature type="domain" description="GIY-YIG" evidence="2">
    <location>
        <begin position="2"/>
        <end position="78"/>
    </location>
</feature>
<dbReference type="Proteomes" id="UP001597118">
    <property type="component" value="Unassembled WGS sequence"/>
</dbReference>
<comment type="similarity">
    <text evidence="1">Belongs to the UPF0213 family.</text>
</comment>
<dbReference type="InterPro" id="IPR000305">
    <property type="entry name" value="GIY-YIG_endonuc"/>
</dbReference>
<sequence>MKYYYVYILKCIDNSYYTGVTNNIERRMYEHLTGENTTCYTYKRRPITLVFCEEFNDINQVIAFEKQVKGWSRKKKEAIILGNWDKLKYLATCRNSSHYSNK</sequence>
<dbReference type="Gene3D" id="3.40.1440.10">
    <property type="entry name" value="GIY-YIG endonuclease"/>
    <property type="match status" value="1"/>
</dbReference>
<evidence type="ECO:0000313" key="4">
    <source>
        <dbReference type="Proteomes" id="UP001597118"/>
    </source>
</evidence>
<reference evidence="4" key="1">
    <citation type="journal article" date="2019" name="Int. J. Syst. Evol. Microbiol.">
        <title>The Global Catalogue of Microorganisms (GCM) 10K type strain sequencing project: providing services to taxonomists for standard genome sequencing and annotation.</title>
        <authorList>
            <consortium name="The Broad Institute Genomics Platform"/>
            <consortium name="The Broad Institute Genome Sequencing Center for Infectious Disease"/>
            <person name="Wu L."/>
            <person name="Ma J."/>
        </authorList>
    </citation>
    <scope>NUCLEOTIDE SEQUENCE [LARGE SCALE GENOMIC DNA]</scope>
    <source>
        <strain evidence="4">CCUG 53762</strain>
    </source>
</reference>
<dbReference type="InterPro" id="IPR035901">
    <property type="entry name" value="GIY-YIG_endonuc_sf"/>
</dbReference>
<accession>A0ABW4IBQ7</accession>
<keyword evidence="4" id="KW-1185">Reference proteome</keyword>
<dbReference type="PANTHER" id="PTHR34477:SF1">
    <property type="entry name" value="UPF0213 PROTEIN YHBQ"/>
    <property type="match status" value="1"/>
</dbReference>
<evidence type="ECO:0000256" key="1">
    <source>
        <dbReference type="ARBA" id="ARBA00007435"/>
    </source>
</evidence>